<organism evidence="2 3">
    <name type="scientific">Mycobacteroides abscessus</name>
    <dbReference type="NCBI Taxonomy" id="36809"/>
    <lineage>
        <taxon>Bacteria</taxon>
        <taxon>Bacillati</taxon>
        <taxon>Actinomycetota</taxon>
        <taxon>Actinomycetes</taxon>
        <taxon>Mycobacteriales</taxon>
        <taxon>Mycobacteriaceae</taxon>
        <taxon>Mycobacteroides</taxon>
    </lineage>
</organism>
<dbReference type="InterPro" id="IPR019922">
    <property type="entry name" value="Lucif-like_OxRdatse_MSMEG_4141"/>
</dbReference>
<protein>
    <submittedName>
        <fullName evidence="2">Putative F420-dependent oxidoreductase, MSMEG_4141 family</fullName>
    </submittedName>
</protein>
<dbReference type="InterPro" id="IPR050766">
    <property type="entry name" value="Bact_Lucif_Oxidored"/>
</dbReference>
<dbReference type="EMBL" id="CSWP01000001">
    <property type="protein sequence ID" value="CPV30226.1"/>
    <property type="molecule type" value="Genomic_DNA"/>
</dbReference>
<sequence>MTTTPEFAPFGFFTHYATVDADLLRAVESLGFDTAWLGGSPPADLPWVDPLLSATERIRIVTAIVNIWSAPAQQAAQSWQRIQQAHPGRFILGIGAGHPEIDSGVVYKPYSGLVEYLDVLDEAGVPQEGRALAALAEKSLKLAAQRSALAHPYLTPPSHTRWARELLGPAAIIVPEQKVVLTTDADEARALGRQALDLYLGLTNYLTMLERFAGRTDDLVKPGSDKLVDTLIAYGTPEQIAARLQEHRDAGATQVAIQVLGDPADRAKTLGVLARELGL</sequence>
<dbReference type="InterPro" id="IPR011251">
    <property type="entry name" value="Luciferase-like_dom"/>
</dbReference>
<evidence type="ECO:0000313" key="3">
    <source>
        <dbReference type="Proteomes" id="UP000045782"/>
    </source>
</evidence>
<dbReference type="GO" id="GO:0016705">
    <property type="term" value="F:oxidoreductase activity, acting on paired donors, with incorporation or reduction of molecular oxygen"/>
    <property type="evidence" value="ECO:0007669"/>
    <property type="project" value="InterPro"/>
</dbReference>
<dbReference type="NCBIfam" id="TIGR03620">
    <property type="entry name" value="F420_MSMEG_4141"/>
    <property type="match status" value="1"/>
</dbReference>
<feature type="domain" description="Luciferase-like" evidence="1">
    <location>
        <begin position="22"/>
        <end position="254"/>
    </location>
</feature>
<proteinExistence type="predicted"/>
<gene>
    <name evidence="2" type="ORF">ERS075579_00108</name>
</gene>
<dbReference type="Gene3D" id="3.20.20.30">
    <property type="entry name" value="Luciferase-like domain"/>
    <property type="match status" value="2"/>
</dbReference>
<evidence type="ECO:0000259" key="1">
    <source>
        <dbReference type="Pfam" id="PF00296"/>
    </source>
</evidence>
<dbReference type="AlphaFoldDB" id="A0A0U0ZEV2"/>
<dbReference type="PANTHER" id="PTHR30137">
    <property type="entry name" value="LUCIFERASE-LIKE MONOOXYGENASE"/>
    <property type="match status" value="1"/>
</dbReference>
<dbReference type="Proteomes" id="UP000045782">
    <property type="component" value="Unassembled WGS sequence"/>
</dbReference>
<evidence type="ECO:0000313" key="2">
    <source>
        <dbReference type="EMBL" id="CPV30226.1"/>
    </source>
</evidence>
<dbReference type="GO" id="GO:0005829">
    <property type="term" value="C:cytosol"/>
    <property type="evidence" value="ECO:0007669"/>
    <property type="project" value="TreeGrafter"/>
</dbReference>
<dbReference type="InterPro" id="IPR036661">
    <property type="entry name" value="Luciferase-like_sf"/>
</dbReference>
<dbReference type="RefSeq" id="WP_005056959.1">
    <property type="nucleotide sequence ID" value="NZ_AP022621.1"/>
</dbReference>
<dbReference type="SUPFAM" id="SSF51679">
    <property type="entry name" value="Bacterial luciferase-like"/>
    <property type="match status" value="1"/>
</dbReference>
<dbReference type="Pfam" id="PF00296">
    <property type="entry name" value="Bac_luciferase"/>
    <property type="match status" value="1"/>
</dbReference>
<reference evidence="2 3" key="1">
    <citation type="submission" date="2015-03" db="EMBL/GenBank/DDBJ databases">
        <authorList>
            <person name="Murphy D."/>
        </authorList>
    </citation>
    <scope>NUCLEOTIDE SEQUENCE [LARGE SCALE GENOMIC DNA]</scope>
    <source>
        <strain evidence="2 3">PAP088</strain>
    </source>
</reference>
<name>A0A0U0ZEV2_9MYCO</name>
<dbReference type="PANTHER" id="PTHR30137:SF18">
    <property type="entry name" value="CONSERVED PROTEIN"/>
    <property type="match status" value="1"/>
</dbReference>
<accession>A0A0U0ZEV2</accession>